<evidence type="ECO:0000256" key="1">
    <source>
        <dbReference type="SAM" id="Phobius"/>
    </source>
</evidence>
<dbReference type="PANTHER" id="PTHR31168">
    <property type="entry name" value="OS02G0292800 PROTEIN"/>
    <property type="match status" value="1"/>
</dbReference>
<reference evidence="2 3" key="1">
    <citation type="submission" date="2019-01" db="EMBL/GenBank/DDBJ databases">
        <title>Sequencing of cultivated peanut Arachis hypogaea provides insights into genome evolution and oil improvement.</title>
        <authorList>
            <person name="Chen X."/>
        </authorList>
    </citation>
    <scope>NUCLEOTIDE SEQUENCE [LARGE SCALE GENOMIC DNA]</scope>
    <source>
        <strain evidence="3">cv. Fuhuasheng</strain>
        <tissue evidence="2">Leaves</tissue>
    </source>
</reference>
<dbReference type="PANTHER" id="PTHR31168:SF1">
    <property type="entry name" value="DUF599 FAMILY PROTEIN"/>
    <property type="match status" value="1"/>
</dbReference>
<feature type="transmembrane region" description="Helical" evidence="1">
    <location>
        <begin position="6"/>
        <end position="26"/>
    </location>
</feature>
<dbReference type="Proteomes" id="UP000289738">
    <property type="component" value="Chromosome B07"/>
</dbReference>
<evidence type="ECO:0000313" key="2">
    <source>
        <dbReference type="EMBL" id="RYQ98898.1"/>
    </source>
</evidence>
<protein>
    <submittedName>
        <fullName evidence="2">Uncharacterized protein</fullName>
    </submittedName>
</protein>
<dbReference type="OrthoDB" id="761598at2759"/>
<feature type="transmembrane region" description="Helical" evidence="1">
    <location>
        <begin position="75"/>
        <end position="95"/>
    </location>
</feature>
<evidence type="ECO:0000313" key="3">
    <source>
        <dbReference type="Proteomes" id="UP000289738"/>
    </source>
</evidence>
<keyword evidence="1" id="KW-1133">Transmembrane helix</keyword>
<feature type="transmembrane region" description="Helical" evidence="1">
    <location>
        <begin position="125"/>
        <end position="146"/>
    </location>
</feature>
<organism evidence="2 3">
    <name type="scientific">Arachis hypogaea</name>
    <name type="common">Peanut</name>
    <dbReference type="NCBI Taxonomy" id="3818"/>
    <lineage>
        <taxon>Eukaryota</taxon>
        <taxon>Viridiplantae</taxon>
        <taxon>Streptophyta</taxon>
        <taxon>Embryophyta</taxon>
        <taxon>Tracheophyta</taxon>
        <taxon>Spermatophyta</taxon>
        <taxon>Magnoliopsida</taxon>
        <taxon>eudicotyledons</taxon>
        <taxon>Gunneridae</taxon>
        <taxon>Pentapetalae</taxon>
        <taxon>rosids</taxon>
        <taxon>fabids</taxon>
        <taxon>Fabales</taxon>
        <taxon>Fabaceae</taxon>
        <taxon>Papilionoideae</taxon>
        <taxon>50 kb inversion clade</taxon>
        <taxon>dalbergioids sensu lato</taxon>
        <taxon>Dalbergieae</taxon>
        <taxon>Pterocarpus clade</taxon>
        <taxon>Arachis</taxon>
    </lineage>
</organism>
<dbReference type="Pfam" id="PF04654">
    <property type="entry name" value="DUF599"/>
    <property type="match status" value="1"/>
</dbReference>
<dbReference type="Gramene" id="arahy.Tifrunner.gnm2.ann2.Ah17g206000.1">
    <property type="protein sequence ID" value="arahy.Tifrunner.gnm2.ann2.Ah17g206000.1-CDS"/>
    <property type="gene ID" value="arahy.Tifrunner.gnm2.ann2.Ah17g206000"/>
</dbReference>
<keyword evidence="1" id="KW-0812">Transmembrane</keyword>
<dbReference type="InterPro" id="IPR006747">
    <property type="entry name" value="DUF599"/>
</dbReference>
<keyword evidence="3" id="KW-1185">Reference proteome</keyword>
<name>A0A444YAD4_ARAHY</name>
<comment type="caution">
    <text evidence="2">The sequence shown here is derived from an EMBL/GenBank/DDBJ whole genome shotgun (WGS) entry which is preliminary data.</text>
</comment>
<feature type="transmembrane region" description="Helical" evidence="1">
    <location>
        <begin position="207"/>
        <end position="231"/>
    </location>
</feature>
<dbReference type="AlphaFoldDB" id="A0A444YAD4"/>
<proteinExistence type="predicted"/>
<dbReference type="EMBL" id="SDMP01000017">
    <property type="protein sequence ID" value="RYQ98898.1"/>
    <property type="molecule type" value="Genomic_DNA"/>
</dbReference>
<keyword evidence="1" id="KW-0472">Membrane</keyword>
<accession>A0A444YAD4</accession>
<sequence length="262" mass="29456">MEKGVIDLILVPSGLLVMAIYHFWLLRRVLKHPTKTTIAVNEISRRLWVETMMEDIPRHGVLAVQSLRNNIMASTLLATAAISLSSLIAILMVGGGGGGNYGGYYHKGETKSLVSEAYGDRISDYILSLKFFAMLLCFLLSFMFNVQSIRYYNQASILINVPFKKVPSSPTPTLSLRLGMLNVTKIFNKGSYFWSLGWRAIYFSFPLFMWLLGPIPMFVSCIVLVFILYFLDSTFDCGWQGGDNNEVHKNYNVDMEVGMGAN</sequence>
<gene>
    <name evidence="2" type="ORF">Ahy_B07g086722</name>
</gene>